<dbReference type="Pfam" id="PF14634">
    <property type="entry name" value="zf-RING_5"/>
    <property type="match status" value="1"/>
</dbReference>
<dbReference type="PROSITE" id="PS50089">
    <property type="entry name" value="ZF_RING_2"/>
    <property type="match status" value="1"/>
</dbReference>
<dbReference type="EMBL" id="GL435030">
    <property type="protein sequence ID" value="EFN74177.1"/>
    <property type="molecule type" value="Genomic_DNA"/>
</dbReference>
<evidence type="ECO:0000313" key="6">
    <source>
        <dbReference type="Proteomes" id="UP000000311"/>
    </source>
</evidence>
<keyword evidence="6" id="KW-1185">Reference proteome</keyword>
<dbReference type="InterPro" id="IPR013083">
    <property type="entry name" value="Znf_RING/FYVE/PHD"/>
</dbReference>
<evidence type="ECO:0000259" key="4">
    <source>
        <dbReference type="PROSITE" id="PS50089"/>
    </source>
</evidence>
<keyword evidence="2" id="KW-0862">Zinc</keyword>
<evidence type="ECO:0000256" key="1">
    <source>
        <dbReference type="ARBA" id="ARBA00022771"/>
    </source>
</evidence>
<name>E1ZX87_CAMFO</name>
<accession>E1ZX87</accession>
<protein>
    <recommendedName>
        <fullName evidence="4">RING-type domain-containing protein</fullName>
    </recommendedName>
</protein>
<dbReference type="SUPFAM" id="SSF57850">
    <property type="entry name" value="RING/U-box"/>
    <property type="match status" value="1"/>
</dbReference>
<evidence type="ECO:0000256" key="3">
    <source>
        <dbReference type="PROSITE-ProRule" id="PRU00175"/>
    </source>
</evidence>
<sequence length="101" mass="12179">MDLFICNKCFIPIYRGHRPYNITQCGHIFCQKCTQQVERQCPRCQYISPAYIPLKDLMPTTISFFEPVNEIWDMLSKADNLRTEQMKIIMQRFHEIVYHLF</sequence>
<dbReference type="InterPro" id="IPR001841">
    <property type="entry name" value="Znf_RING"/>
</dbReference>
<dbReference type="Proteomes" id="UP000000311">
    <property type="component" value="Unassembled WGS sequence"/>
</dbReference>
<dbReference type="OMA" id="QYISPAY"/>
<keyword evidence="1 3" id="KW-0863">Zinc-finger</keyword>
<reference evidence="5 6" key="1">
    <citation type="journal article" date="2010" name="Science">
        <title>Genomic comparison of the ants Camponotus floridanus and Harpegnathos saltator.</title>
        <authorList>
            <person name="Bonasio R."/>
            <person name="Zhang G."/>
            <person name="Ye C."/>
            <person name="Mutti N.S."/>
            <person name="Fang X."/>
            <person name="Qin N."/>
            <person name="Donahue G."/>
            <person name="Yang P."/>
            <person name="Li Q."/>
            <person name="Li C."/>
            <person name="Zhang P."/>
            <person name="Huang Z."/>
            <person name="Berger S.L."/>
            <person name="Reinberg D."/>
            <person name="Wang J."/>
            <person name="Liebig J."/>
        </authorList>
    </citation>
    <scope>NUCLEOTIDE SEQUENCE [LARGE SCALE GENOMIC DNA]</scope>
    <source>
        <strain evidence="6">C129</strain>
    </source>
</reference>
<dbReference type="Gene3D" id="3.30.40.10">
    <property type="entry name" value="Zinc/RING finger domain, C3HC4 (zinc finger)"/>
    <property type="match status" value="1"/>
</dbReference>
<proteinExistence type="predicted"/>
<feature type="domain" description="RING-type" evidence="4">
    <location>
        <begin position="6"/>
        <end position="45"/>
    </location>
</feature>
<dbReference type="AlphaFoldDB" id="E1ZX87"/>
<dbReference type="OrthoDB" id="2535391at2759"/>
<dbReference type="InParanoid" id="E1ZX87"/>
<evidence type="ECO:0000256" key="2">
    <source>
        <dbReference type="ARBA" id="ARBA00022833"/>
    </source>
</evidence>
<dbReference type="STRING" id="104421.E1ZX87"/>
<keyword evidence="1 3" id="KW-0479">Metal-binding</keyword>
<gene>
    <name evidence="5" type="ORF">EAG_14089</name>
</gene>
<organism evidence="6">
    <name type="scientific">Camponotus floridanus</name>
    <name type="common">Florida carpenter ant</name>
    <dbReference type="NCBI Taxonomy" id="104421"/>
    <lineage>
        <taxon>Eukaryota</taxon>
        <taxon>Metazoa</taxon>
        <taxon>Ecdysozoa</taxon>
        <taxon>Arthropoda</taxon>
        <taxon>Hexapoda</taxon>
        <taxon>Insecta</taxon>
        <taxon>Pterygota</taxon>
        <taxon>Neoptera</taxon>
        <taxon>Endopterygota</taxon>
        <taxon>Hymenoptera</taxon>
        <taxon>Apocrita</taxon>
        <taxon>Aculeata</taxon>
        <taxon>Formicoidea</taxon>
        <taxon>Formicidae</taxon>
        <taxon>Formicinae</taxon>
        <taxon>Camponotus</taxon>
    </lineage>
</organism>
<dbReference type="GO" id="GO:0008270">
    <property type="term" value="F:zinc ion binding"/>
    <property type="evidence" value="ECO:0007669"/>
    <property type="project" value="UniProtKB-KW"/>
</dbReference>
<evidence type="ECO:0000313" key="5">
    <source>
        <dbReference type="EMBL" id="EFN74177.1"/>
    </source>
</evidence>